<dbReference type="Gene3D" id="2.60.40.680">
    <property type="match status" value="1"/>
</dbReference>
<proteinExistence type="predicted"/>
<feature type="domain" description="Cohesin" evidence="2">
    <location>
        <begin position="52"/>
        <end position="142"/>
    </location>
</feature>
<dbReference type="Pfam" id="PF00963">
    <property type="entry name" value="Cohesin"/>
    <property type="match status" value="1"/>
</dbReference>
<dbReference type="CDD" id="cd08547">
    <property type="entry name" value="Type_II_cohesin"/>
    <property type="match status" value="1"/>
</dbReference>
<keyword evidence="1" id="KW-1133">Transmembrane helix</keyword>
<sequence>MKRIAILIGFLIFFSFSFLWPTCVYGAQFSILPTSVTVRRDAAFTLEIYSQSGLENVSGEDVYISYDPQFLEINKTPDLQYDITTGSIFPKIGSIIGANYIYLYGVHDDKNTTQKANGLFAKISFKAKQAGETTLALICAPGSATSSKIIRQDNKLTNILECANASNNQLTVKIAPPDVLGTSVKRQNQNKTPSYIVQMTLVLSPILIGLLLILLSKSKKKEYEA</sequence>
<dbReference type="SUPFAM" id="SSF49384">
    <property type="entry name" value="Carbohydrate-binding domain"/>
    <property type="match status" value="1"/>
</dbReference>
<comment type="caution">
    <text evidence="3">The sequence shown here is derived from an EMBL/GenBank/DDBJ whole genome shotgun (WGS) entry which is preliminary data.</text>
</comment>
<dbReference type="GO" id="GO:0030246">
    <property type="term" value="F:carbohydrate binding"/>
    <property type="evidence" value="ECO:0007669"/>
    <property type="project" value="InterPro"/>
</dbReference>
<reference evidence="3 4" key="1">
    <citation type="journal article" date="2016" name="Nat. Commun.">
        <title>Thousands of microbial genomes shed light on interconnected biogeochemical processes in an aquifer system.</title>
        <authorList>
            <person name="Anantharaman K."/>
            <person name="Brown C.T."/>
            <person name="Hug L.A."/>
            <person name="Sharon I."/>
            <person name="Castelle C.J."/>
            <person name="Probst A.J."/>
            <person name="Thomas B.C."/>
            <person name="Singh A."/>
            <person name="Wilkins M.J."/>
            <person name="Karaoz U."/>
            <person name="Brodie E.L."/>
            <person name="Williams K.H."/>
            <person name="Hubbard S.S."/>
            <person name="Banfield J.F."/>
        </authorList>
    </citation>
    <scope>NUCLEOTIDE SEQUENCE [LARGE SCALE GENOMIC DNA]</scope>
</reference>
<accession>A0A1F7I4V2</accession>
<evidence type="ECO:0000313" key="3">
    <source>
        <dbReference type="EMBL" id="OGK38405.1"/>
    </source>
</evidence>
<dbReference type="InterPro" id="IPR002102">
    <property type="entry name" value="Cohesin_dom"/>
</dbReference>
<evidence type="ECO:0000259" key="2">
    <source>
        <dbReference type="Pfam" id="PF00963"/>
    </source>
</evidence>
<evidence type="ECO:0000256" key="1">
    <source>
        <dbReference type="SAM" id="Phobius"/>
    </source>
</evidence>
<evidence type="ECO:0000313" key="4">
    <source>
        <dbReference type="Proteomes" id="UP000176803"/>
    </source>
</evidence>
<feature type="transmembrane region" description="Helical" evidence="1">
    <location>
        <begin position="195"/>
        <end position="215"/>
    </location>
</feature>
<dbReference type="AlphaFoldDB" id="A0A1F7I4V2"/>
<dbReference type="GO" id="GO:0000272">
    <property type="term" value="P:polysaccharide catabolic process"/>
    <property type="evidence" value="ECO:0007669"/>
    <property type="project" value="InterPro"/>
</dbReference>
<keyword evidence="1" id="KW-0812">Transmembrane</keyword>
<keyword evidence="1" id="KW-0472">Membrane</keyword>
<dbReference type="InterPro" id="IPR008965">
    <property type="entry name" value="CBM2/CBM3_carb-bd_dom_sf"/>
</dbReference>
<organism evidence="3 4">
    <name type="scientific">Candidatus Roizmanbacteria bacterium RIFCSPHIGHO2_12_FULL_41_11</name>
    <dbReference type="NCBI Taxonomy" id="1802052"/>
    <lineage>
        <taxon>Bacteria</taxon>
        <taxon>Candidatus Roizmaniibacteriota</taxon>
    </lineage>
</organism>
<name>A0A1F7I4V2_9BACT</name>
<protein>
    <recommendedName>
        <fullName evidence="2">Cohesin domain-containing protein</fullName>
    </recommendedName>
</protein>
<dbReference type="EMBL" id="MGAC01000015">
    <property type="protein sequence ID" value="OGK38405.1"/>
    <property type="molecule type" value="Genomic_DNA"/>
</dbReference>
<dbReference type="Proteomes" id="UP000176803">
    <property type="component" value="Unassembled WGS sequence"/>
</dbReference>
<gene>
    <name evidence="3" type="ORF">A3F03_02290</name>
</gene>